<dbReference type="InterPro" id="IPR000719">
    <property type="entry name" value="Prot_kinase_dom"/>
</dbReference>
<proteinExistence type="predicted"/>
<dbReference type="Proteomes" id="UP000801428">
    <property type="component" value="Unassembled WGS sequence"/>
</dbReference>
<dbReference type="Gene3D" id="1.10.510.10">
    <property type="entry name" value="Transferase(Phosphotransferase) domain 1"/>
    <property type="match status" value="1"/>
</dbReference>
<dbReference type="SUPFAM" id="SSF56112">
    <property type="entry name" value="Protein kinase-like (PK-like)"/>
    <property type="match status" value="1"/>
</dbReference>
<accession>A0A9P4W5C5</accession>
<protein>
    <recommendedName>
        <fullName evidence="1">Protein kinase domain-containing protein</fullName>
    </recommendedName>
</protein>
<dbReference type="GO" id="GO:0005524">
    <property type="term" value="F:ATP binding"/>
    <property type="evidence" value="ECO:0007669"/>
    <property type="project" value="InterPro"/>
</dbReference>
<dbReference type="PROSITE" id="PS50011">
    <property type="entry name" value="PROTEIN_KINASE_DOM"/>
    <property type="match status" value="1"/>
</dbReference>
<reference evidence="2" key="1">
    <citation type="submission" date="2019-04" db="EMBL/GenBank/DDBJ databases">
        <title>Sequencing of skin fungus with MAO and IRED activity.</title>
        <authorList>
            <person name="Marsaioli A.J."/>
            <person name="Bonatto J.M.C."/>
            <person name="Reis Junior O."/>
        </authorList>
    </citation>
    <scope>NUCLEOTIDE SEQUENCE</scope>
    <source>
        <strain evidence="2">30M1</strain>
    </source>
</reference>
<organism evidence="2 3">
    <name type="scientific">Curvularia kusanoi</name>
    <name type="common">Cochliobolus kusanoi</name>
    <dbReference type="NCBI Taxonomy" id="90978"/>
    <lineage>
        <taxon>Eukaryota</taxon>
        <taxon>Fungi</taxon>
        <taxon>Dikarya</taxon>
        <taxon>Ascomycota</taxon>
        <taxon>Pezizomycotina</taxon>
        <taxon>Dothideomycetes</taxon>
        <taxon>Pleosporomycetidae</taxon>
        <taxon>Pleosporales</taxon>
        <taxon>Pleosporineae</taxon>
        <taxon>Pleosporaceae</taxon>
        <taxon>Curvularia</taxon>
    </lineage>
</organism>
<sequence>MTKIGPRKLWKTIDEAIVLRSVNSAFEQTPHPFLPEGELDLILEGFLDQFGSPHDIISILLRLRAPEDTEDKQSILNHILDPNFPALKLFFTLLRAKHDNPYEAMRLFMRKPIRDVDCPLPWSTQEDFYKNLSSLEGWDESIWPIGDIKDFRYAQRMFHAPVLTTDIDKMPGQLGQSTLPFIKKDPGRAKGGFCVVSQYTIHPRHLDVDEKPDSGHVVAVKELNKDGSDFARHWAKEVKALSKMKALNKKHIVRFITAFTRGTTEDGVDHFNYYVVFEWADGGNLRKLWEHYPNPPREAAFVKWIMEQLYGLSQALVAAHYLLDKETDW</sequence>
<evidence type="ECO:0000313" key="3">
    <source>
        <dbReference type="Proteomes" id="UP000801428"/>
    </source>
</evidence>
<dbReference type="GO" id="GO:0004672">
    <property type="term" value="F:protein kinase activity"/>
    <property type="evidence" value="ECO:0007669"/>
    <property type="project" value="InterPro"/>
</dbReference>
<evidence type="ECO:0000313" key="2">
    <source>
        <dbReference type="EMBL" id="KAF2999904.1"/>
    </source>
</evidence>
<comment type="caution">
    <text evidence="2">The sequence shown here is derived from an EMBL/GenBank/DDBJ whole genome shotgun (WGS) entry which is preliminary data.</text>
</comment>
<evidence type="ECO:0000259" key="1">
    <source>
        <dbReference type="PROSITE" id="PS50011"/>
    </source>
</evidence>
<keyword evidence="3" id="KW-1185">Reference proteome</keyword>
<dbReference type="EMBL" id="SWKU01000016">
    <property type="protein sequence ID" value="KAF2999904.1"/>
    <property type="molecule type" value="Genomic_DNA"/>
</dbReference>
<dbReference type="AlphaFoldDB" id="A0A9P4W5C5"/>
<gene>
    <name evidence="2" type="ORF">E8E13_008595</name>
</gene>
<feature type="domain" description="Protein kinase" evidence="1">
    <location>
        <begin position="182"/>
        <end position="329"/>
    </location>
</feature>
<name>A0A9P4W5C5_CURKU</name>
<dbReference type="OrthoDB" id="3694498at2759"/>
<dbReference type="InterPro" id="IPR011009">
    <property type="entry name" value="Kinase-like_dom_sf"/>
</dbReference>